<reference evidence="2 3" key="1">
    <citation type="submission" date="2017-06" db="EMBL/GenBank/DDBJ databases">
        <title>Draft genome sequence of the halophilic bacterium Marinobacter vinifirmus FB1.</title>
        <authorList>
            <person name="Stepanov V.G."/>
            <person name="Roberts D.J."/>
            <person name="Fox G.E."/>
        </authorList>
    </citation>
    <scope>NUCLEOTIDE SEQUENCE [LARGE SCALE GENOMIC DNA]</scope>
    <source>
        <strain evidence="2 3">FB1</strain>
    </source>
</reference>
<comment type="caution">
    <text evidence="2">The sequence shown here is derived from an EMBL/GenBank/DDBJ whole genome shotgun (WGS) entry which is preliminary data.</text>
</comment>
<evidence type="ECO:0000259" key="1">
    <source>
        <dbReference type="Pfam" id="PF13503"/>
    </source>
</evidence>
<proteinExistence type="predicted"/>
<accession>A0A7Z1DS64</accession>
<feature type="domain" description="DUF4123" evidence="1">
    <location>
        <begin position="27"/>
        <end position="145"/>
    </location>
</feature>
<protein>
    <recommendedName>
        <fullName evidence="1">DUF4123 domain-containing protein</fullName>
    </recommendedName>
</protein>
<evidence type="ECO:0000313" key="3">
    <source>
        <dbReference type="Proteomes" id="UP000216984"/>
    </source>
</evidence>
<evidence type="ECO:0000313" key="2">
    <source>
        <dbReference type="EMBL" id="OZC35003.1"/>
    </source>
</evidence>
<dbReference type="Pfam" id="PF13503">
    <property type="entry name" value="DUF4123"/>
    <property type="match status" value="1"/>
</dbReference>
<dbReference type="EMBL" id="NEFY01000018">
    <property type="protein sequence ID" value="OZC35003.1"/>
    <property type="molecule type" value="Genomic_DNA"/>
</dbReference>
<name>A0A7Z1DS64_9GAMM</name>
<sequence>MSMDAANYISTLELIAPRTTAPENYDFAILDLASDETLLEQLYSGTVGERIEWWSLFEGTSWQPDWASGPILIDLRDAPGFRTQLQLQLESSSMGILITSGSSAEELRQHLTRWLFESLPKKQQLLRFYEPRMFAPLLCVLSKQSCQNFLAVGRQWYWHDGHVWRESQGCNQPADELRDSGQVVVSATELKNSERYWLAGEASGYATYYDEALGHTKRPAVWVFNCLEEAQKAGFLSAAYLERWLRLALQLGADFHHSEPYQEALSRDDLSPRDRLIAMESMSEKAHANNS</sequence>
<organism evidence="2 3">
    <name type="scientific">Marinobacter vinifirmus</name>
    <dbReference type="NCBI Taxonomy" id="355591"/>
    <lineage>
        <taxon>Bacteria</taxon>
        <taxon>Pseudomonadati</taxon>
        <taxon>Pseudomonadota</taxon>
        <taxon>Gammaproteobacteria</taxon>
        <taxon>Pseudomonadales</taxon>
        <taxon>Marinobacteraceae</taxon>
        <taxon>Marinobacter</taxon>
    </lineage>
</organism>
<keyword evidence="3" id="KW-1185">Reference proteome</keyword>
<dbReference type="Proteomes" id="UP000216984">
    <property type="component" value="Unassembled WGS sequence"/>
</dbReference>
<dbReference type="AlphaFoldDB" id="A0A7Z1DS64"/>
<dbReference type="InterPro" id="IPR025391">
    <property type="entry name" value="DUF4123"/>
</dbReference>
<gene>
    <name evidence="2" type="ORF">B9Q17_01340</name>
</gene>